<organism evidence="1 2">
    <name type="scientific">Coralloluteibacterium stylophorae</name>
    <dbReference type="NCBI Taxonomy" id="1776034"/>
    <lineage>
        <taxon>Bacteria</taxon>
        <taxon>Pseudomonadati</taxon>
        <taxon>Pseudomonadota</taxon>
        <taxon>Gammaproteobacteria</taxon>
        <taxon>Lysobacterales</taxon>
        <taxon>Lysobacteraceae</taxon>
        <taxon>Coralloluteibacterium</taxon>
    </lineage>
</organism>
<dbReference type="InterPro" id="IPR045390">
    <property type="entry name" value="ABC-3C_MC3"/>
</dbReference>
<evidence type="ECO:0000313" key="1">
    <source>
        <dbReference type="EMBL" id="MBS7457930.1"/>
    </source>
</evidence>
<keyword evidence="2" id="KW-1185">Reference proteome</keyword>
<dbReference type="Proteomes" id="UP000675747">
    <property type="component" value="Unassembled WGS sequence"/>
</dbReference>
<gene>
    <name evidence="1" type="ORF">KB893_012395</name>
</gene>
<reference evidence="1 2" key="1">
    <citation type="journal article" date="2021" name="Microbiol. Resour. Announc.">
        <title>Draft Genome Sequence of Coralloluteibacterium stylophorae LMG 29479T.</title>
        <authorList>
            <person name="Karlyshev A.V."/>
            <person name="Kudryashova E.B."/>
            <person name="Ariskina E.V."/>
            <person name="Conroy A.P."/>
            <person name="Abidueva E.Y."/>
        </authorList>
    </citation>
    <scope>NUCLEOTIDE SEQUENCE [LARGE SCALE GENOMIC DNA]</scope>
    <source>
        <strain evidence="1 2">LMG 29479</strain>
    </source>
</reference>
<name>A0AAP2CDJ2_9GAMM</name>
<dbReference type="AlphaFoldDB" id="A0AAP2CDJ2"/>
<proteinExistence type="predicted"/>
<accession>A0AAP2CDJ2</accession>
<dbReference type="Pfam" id="PF20131">
    <property type="entry name" value="MC3"/>
    <property type="match status" value="1"/>
</dbReference>
<dbReference type="EMBL" id="JAGQFT020000008">
    <property type="protein sequence ID" value="MBS7457930.1"/>
    <property type="molecule type" value="Genomic_DNA"/>
</dbReference>
<protein>
    <submittedName>
        <fullName evidence="1">Uncharacterized protein</fullName>
    </submittedName>
</protein>
<comment type="caution">
    <text evidence="1">The sequence shown here is derived from an EMBL/GenBank/DDBJ whole genome shotgun (WGS) entry which is preliminary data.</text>
</comment>
<evidence type="ECO:0000313" key="2">
    <source>
        <dbReference type="Proteomes" id="UP000675747"/>
    </source>
</evidence>
<sequence>MISSTNPVSGLSKVVHKMLDTESELIAVNARALALRELTLASLSLGVATGLLAVDHEAALVYSLDTNRKPVVAEGVKQMERGAERLGLWFAQLPQEQVFSMLRVAY</sequence>